<dbReference type="InterPro" id="IPR003657">
    <property type="entry name" value="WRKY_dom"/>
</dbReference>
<feature type="compositionally biased region" description="Basic and acidic residues" evidence="1">
    <location>
        <begin position="3041"/>
        <end position="3052"/>
    </location>
</feature>
<feature type="compositionally biased region" description="Low complexity" evidence="1">
    <location>
        <begin position="246"/>
        <end position="265"/>
    </location>
</feature>
<gene>
    <name evidence="3" type="ORF">C922_02961</name>
</gene>
<dbReference type="GeneID" id="20038235"/>
<protein>
    <recommendedName>
        <fullName evidence="2">WRKY domain-containing protein</fullName>
    </recommendedName>
</protein>
<sequence>MEDANDIIKEIIYRSADECNYNNEELNFPTVMKHYYDVTRKYSTTEQLSGEILNKLVLICKNIIEDKVGCEYPLRVHHEEEEEGEEEDDAEEEEDGEDVQDVAREDSSPLSMRGVFSVSQDVFHYRQYGQREQCEQYEPSERYHCLPAGRESVEVCRVRPRCARASREERPPYRDRIPYDECFPYGERLPLEERSLYGPLKITTLRRKGPAEETTRICELSPPSQLSIVALASKQAGKGSVTKSNTTKYRTMKGGTTKGGSTQNTLKGHPMSNVMSLCNVGTRSSGDPKKNEKSFMHKNNRNLLKIYLNGDLLCNLYDKLSKKVCWGIGSGSIETTSVQQKVKLYNEGNVFFTFKTLSRFQRHWVSYARKKKELRNRAARHSKVYNRKILAKFYDLWLYRHEKKMYIKGVFEKMVEKRKKNLLRKQYNVWMCKYRKKKKKNFIYLVHIFSEWRTYAERERILQRAKEKVEKKFLIWKERYRRKLEKKKKNEQIQSVYNKNLLIKCYVHFSLYHKKRKKERQSFRVVSLHTREKLSQLYFSLLVSRYKEEVHFKEYYSRYLKKVKKSHLKKFFAILRGYVQRSRNVKRTYNLLARQTSTKTLSIHFTKWLFTLQEERRISSMLSKHLERRSHSLQKKFLHILRKHKDKSFSLKKTFLILYERRNRLELLRTFQQWKKRYTINATQYILLHSKYKYKLIIRCFSLLRDYANYRKRRKDSIQEMHRYFVSRVKKRSVSRWMDYVRLYKRDILHYYHFNDQGNFFILFMLKSLLQCCRLLSPERNGKTLLDIVNFSNLNFNLNNFVFIHKKYLVGKRLLPNVGTLYDNAMFVYRSLNIISSFVPAPFPVNLRKLRHNLPYLCFALKMAIYKRVVDTWRNECMRVKRFRAECSMKLQRGCLSHLRGLVKKKKALQEARKRYDQERKIQMKSKIFSTWLSLRMKYYTFRKKFQYYGLRNREKKMKKIIQGWISITRQRKEKKQNILFFFKSVLMRKKKKHFDCLLRHAHRRRKKKVKEKIAKLYYVRKYKSRAFKALYVYSKNILFFNALNRIAESYLKQMCVRRWRHLTRAFLDRRQEMRAALSQLDLKVKHRFFNIFFIYVRLRRMKRRKMAHLRRVQAKLLAQKFLNQWKRYVQIRRKKEAFLSNMISLFSRKKKLKVISKWYTRFILSVRFKETERILSRKVFLVYFSGLLLYSQKMKRMELFLRSRTNVVTCQRMLKKWRRQAKLEIKKKRIIDRRLAAMKWKYYTEWKNKYQKVRGKKKDEIKIQSFRHIGNVNTLRKVTHIWRIKCEQSRNIKRLIYATSTFVIRKCKSEAFFAVYRCSHHYVNIQVTLTNLLVEKKDKMKRKIWDILKRNRINRVSNRKATNFLCSILKLRAFSAFQLYRERQIAFRRGSHLVSLNRKRKYFNAMLHFFEFIKRAKFSFYSIRVNGESRLRRHFFLVWMSFLTKRKQERKTSRIIQRQRANRIKGAIFFQIKRRLNRKRYLTLLLHRMDDLIKVKMYHQGLYKIRAYRKITIIQEKILSKLQKDRHEKTLSKAFKSFKDRLAKRKSTQVEKDMITRFYSKWIKRKYFRLMSQRSRALSIRRDAILRRADTNRVLNFRKKHFLSWKAFVKRKRLHKELHNTVKLQKKARVFITLLHVRAHNCYNKVALVHRIHALVYSPRYSIPAFEEILDWGHATLRVDPKRSHYRSVDSLLCVHPRSYNGRDSSELNFTSEGSDGRSGSGESGENAQRGERAQRDRRSESERHDNLRDGVTIGDRLSTWNTHQQVNTLIAMNRMHIQIGRREKKNYPCRGKPSRRKKNHFYSYQKVCYSLKNSPMNRLIILYLLMCDLHDINTFFDHFKKKFNLLYHFFFNFLSLKTKKLLLKVFKKNRSLSFFQAVHTKDVDLNTNFKLLLLIYYLLGGSVPPGEGSHESRALQILAATRAFLGGAQRGAGWEKAVNKVRTANAGDAGNADKAANPANQTHTADEAFPLGGGRFSTPSSSEGDTSLSSQSSRSGASCSMGMNRTIRCTTHLRRLTRGALQRSILDFVKALKTGITSRFRETTLSVHFSLMCCIRKEKLIQVHLFFSRLKRCTQWWKQYSVVKSQHKKEDSKRVSTLEKKKKSELLEKFFGIWVLSFNWKVKEIKTKRKQVLKKHIRLLFCYWHGLIKVGNYDKAKFLQLKEQVERRVKKEYLDRFIFSHISKKSERRNFSIVMKHSNEKRKKTFFYVWLLLYRYEQKGCLVRSRMQRRVLRCHFDSWLGIYAKKQIYLLLIRTLNEHLFRKIFAHVVHKFKYYSFIKGRAISTLKRCFLVHYNLVKRNITIAKLQLYICASVRFTQMKHLFGLWSDKHRKRKNCRESYHIVMKKRKRVFFHKWVKHFLDNSKQNEEKIKKWESFFIKRFFSKWMTHHHYKKVKRRRKKNILQFYFSHLRKTFQVRVSLREYTRKVQLGVKRKIFSILRENKIVRVNKRRINLYCHQFRGKTLLRRYYSFWTNHYLTCKHVKSVTCRLTLLRDTHLLRGSLNGWLLHTRRKKKLQEIHDIIKFERNRAVEAVFKRWRSLYLFVTRRRKRSIQKFFLTWIHNFKFCLFINRLNVYVCNIYTRNIFCFYFDLRNMSEKYNRLARGDFPFVKEQIGYALACRTELLSSGFNALRVYARHCKEVRMKLESFRKEQERRLKKRHFTSLLTHKKKKKKKMNLHNLLLKYTIERKFHKCRTIFFILTNLFFYNNHLRLCERTIQCRREKRALLDCLNKWTRFKNYSKENEYLQNLSDDFLTYRRKSEFIISLKHFYVERKWMNYCEYNSLVYYKSVQEKMAARMISHWHGQSVLARRLADRGHQFKERHNRNVVKKFFFLLIFSINKIKIEKKNFDIVRFKREKIIKHNIISLMRSTALTSSNKLDLIDKTLRRRREAHLLRTYGLPFLRLLTKKKNLRKALFDTKRRNDAAIAKKYFYSLIFKYVTNVNHYKYYYYNKYLSLWKYYVVMGGTREHQSHGGDACSGETGSRDTQRGKTHGEDPDDELSDNPSDKPSDNPSHDGKSDDSKSDDSSEYTLTSALGLRKGDSKGGKGDLQEYANLDSINSSIASSETKEESDTSNVAAVEGAKM</sequence>
<evidence type="ECO:0000259" key="2">
    <source>
        <dbReference type="PROSITE" id="PS50811"/>
    </source>
</evidence>
<feature type="compositionally biased region" description="Acidic residues" evidence="1">
    <location>
        <begin position="80"/>
        <end position="100"/>
    </location>
</feature>
<dbReference type="EMBL" id="KI965470">
    <property type="protein sequence ID" value="EUD66640.1"/>
    <property type="molecule type" value="Genomic_DNA"/>
</dbReference>
<feature type="region of interest" description="Disordered" evidence="1">
    <location>
        <begin position="239"/>
        <end position="268"/>
    </location>
</feature>
<name>W7A4J0_9APIC</name>
<evidence type="ECO:0000256" key="1">
    <source>
        <dbReference type="SAM" id="MobiDB-lite"/>
    </source>
</evidence>
<evidence type="ECO:0000313" key="4">
    <source>
        <dbReference type="Proteomes" id="UP000030640"/>
    </source>
</evidence>
<keyword evidence="4" id="KW-1185">Reference proteome</keyword>
<dbReference type="GO" id="GO:0043565">
    <property type="term" value="F:sequence-specific DNA binding"/>
    <property type="evidence" value="ECO:0007669"/>
    <property type="project" value="InterPro"/>
</dbReference>
<feature type="domain" description="WRKY" evidence="2">
    <location>
        <begin position="114"/>
        <end position="170"/>
    </location>
</feature>
<organism evidence="3 4">
    <name type="scientific">Plasmodium inui San Antonio 1</name>
    <dbReference type="NCBI Taxonomy" id="1237626"/>
    <lineage>
        <taxon>Eukaryota</taxon>
        <taxon>Sar</taxon>
        <taxon>Alveolata</taxon>
        <taxon>Apicomplexa</taxon>
        <taxon>Aconoidasida</taxon>
        <taxon>Haemosporida</taxon>
        <taxon>Plasmodiidae</taxon>
        <taxon>Plasmodium</taxon>
        <taxon>Plasmodium (Plasmodium)</taxon>
    </lineage>
</organism>
<feature type="compositionally biased region" description="Low complexity" evidence="1">
    <location>
        <begin position="1989"/>
        <end position="2002"/>
    </location>
</feature>
<feature type="compositionally biased region" description="Low complexity" evidence="1">
    <location>
        <begin position="1949"/>
        <end position="1962"/>
    </location>
</feature>
<feature type="region of interest" description="Disordered" evidence="1">
    <location>
        <begin position="2973"/>
        <end position="3087"/>
    </location>
</feature>
<feature type="compositionally biased region" description="Basic and acidic residues" evidence="1">
    <location>
        <begin position="3007"/>
        <end position="3028"/>
    </location>
</feature>
<feature type="region of interest" description="Disordered" evidence="1">
    <location>
        <begin position="1949"/>
        <end position="2002"/>
    </location>
</feature>
<feature type="compositionally biased region" description="Basic and acidic residues" evidence="1">
    <location>
        <begin position="2985"/>
        <end position="2997"/>
    </location>
</feature>
<dbReference type="PROSITE" id="PS50811">
    <property type="entry name" value="WRKY"/>
    <property type="match status" value="1"/>
</dbReference>
<dbReference type="GO" id="GO:0003700">
    <property type="term" value="F:DNA-binding transcription factor activity"/>
    <property type="evidence" value="ECO:0007669"/>
    <property type="project" value="InterPro"/>
</dbReference>
<feature type="compositionally biased region" description="Basic and acidic residues" evidence="1">
    <location>
        <begin position="1730"/>
        <end position="1750"/>
    </location>
</feature>
<feature type="compositionally biased region" description="Polar residues" evidence="1">
    <location>
        <begin position="3059"/>
        <end position="3068"/>
    </location>
</feature>
<feature type="region of interest" description="Disordered" evidence="1">
    <location>
        <begin position="1705"/>
        <end position="1750"/>
    </location>
</feature>
<reference evidence="3 4" key="1">
    <citation type="submission" date="2013-02" db="EMBL/GenBank/DDBJ databases">
        <title>The Genome Sequence of Plasmodium inui San Antonio 1.</title>
        <authorList>
            <consortium name="The Broad Institute Genome Sequencing Platform"/>
            <consortium name="The Broad Institute Genome Sequencing Center for Infectious Disease"/>
            <person name="Neafsey D."/>
            <person name="Cheeseman I."/>
            <person name="Volkman S."/>
            <person name="Adams J."/>
            <person name="Walker B."/>
            <person name="Young S.K."/>
            <person name="Zeng Q."/>
            <person name="Gargeya S."/>
            <person name="Fitzgerald M."/>
            <person name="Haas B."/>
            <person name="Abouelleil A."/>
            <person name="Alvarado L."/>
            <person name="Arachchi H.M."/>
            <person name="Berlin A.M."/>
            <person name="Chapman S.B."/>
            <person name="Dewar J."/>
            <person name="Goldberg J."/>
            <person name="Griggs A."/>
            <person name="Gujja S."/>
            <person name="Hansen M."/>
            <person name="Howarth C."/>
            <person name="Imamovic A."/>
            <person name="Larimer J."/>
            <person name="McCowan C."/>
            <person name="Murphy C."/>
            <person name="Neiman D."/>
            <person name="Pearson M."/>
            <person name="Priest M."/>
            <person name="Roberts A."/>
            <person name="Saif S."/>
            <person name="Shea T."/>
            <person name="Sisk P."/>
            <person name="Sykes S."/>
            <person name="Wortman J."/>
            <person name="Nusbaum C."/>
            <person name="Birren B."/>
        </authorList>
    </citation>
    <scope>NUCLEOTIDE SEQUENCE [LARGE SCALE GENOMIC DNA]</scope>
    <source>
        <strain evidence="3 4">San Antonio 1</strain>
    </source>
</reference>
<dbReference type="VEuPathDB" id="PlasmoDB:C922_02961"/>
<feature type="compositionally biased region" description="Polar residues" evidence="1">
    <location>
        <begin position="1979"/>
        <end position="1988"/>
    </location>
</feature>
<accession>W7A4J0</accession>
<dbReference type="RefSeq" id="XP_008816781.1">
    <property type="nucleotide sequence ID" value="XM_008818559.1"/>
</dbReference>
<evidence type="ECO:0000313" key="3">
    <source>
        <dbReference type="EMBL" id="EUD66640.1"/>
    </source>
</evidence>
<proteinExistence type="predicted"/>
<feature type="region of interest" description="Disordered" evidence="1">
    <location>
        <begin position="75"/>
        <end position="110"/>
    </location>
</feature>
<dbReference type="OrthoDB" id="377698at2759"/>
<dbReference type="Proteomes" id="UP000030640">
    <property type="component" value="Unassembled WGS sequence"/>
</dbReference>